<evidence type="ECO:0000313" key="2">
    <source>
        <dbReference type="EMBL" id="TDO37290.1"/>
    </source>
</evidence>
<dbReference type="EMBL" id="SNWR01000001">
    <property type="protein sequence ID" value="TDO37290.1"/>
    <property type="molecule type" value="Genomic_DNA"/>
</dbReference>
<dbReference type="SUPFAM" id="SSF56112">
    <property type="entry name" value="Protein kinase-like (PK-like)"/>
    <property type="match status" value="1"/>
</dbReference>
<evidence type="ECO:0000313" key="3">
    <source>
        <dbReference type="Proteomes" id="UP000294901"/>
    </source>
</evidence>
<comment type="caution">
    <text evidence="2">The sequence shown here is derived from an EMBL/GenBank/DDBJ whole genome shotgun (WGS) entry which is preliminary data.</text>
</comment>
<accession>A0A4R6JLV3</accession>
<dbReference type="GO" id="GO:0016740">
    <property type="term" value="F:transferase activity"/>
    <property type="evidence" value="ECO:0007669"/>
    <property type="project" value="UniProtKB-KW"/>
</dbReference>
<organism evidence="2 3">
    <name type="scientific">Paractinoplanes brasiliensis</name>
    <dbReference type="NCBI Taxonomy" id="52695"/>
    <lineage>
        <taxon>Bacteria</taxon>
        <taxon>Bacillati</taxon>
        <taxon>Actinomycetota</taxon>
        <taxon>Actinomycetes</taxon>
        <taxon>Micromonosporales</taxon>
        <taxon>Micromonosporaceae</taxon>
        <taxon>Paractinoplanes</taxon>
    </lineage>
</organism>
<keyword evidence="3" id="KW-1185">Reference proteome</keyword>
<dbReference type="InterPro" id="IPR002575">
    <property type="entry name" value="Aminoglycoside_PTrfase"/>
</dbReference>
<dbReference type="InterPro" id="IPR011009">
    <property type="entry name" value="Kinase-like_dom_sf"/>
</dbReference>
<dbReference type="Pfam" id="PF01636">
    <property type="entry name" value="APH"/>
    <property type="match status" value="1"/>
</dbReference>
<dbReference type="AlphaFoldDB" id="A0A4R6JLV3"/>
<name>A0A4R6JLV3_9ACTN</name>
<feature type="domain" description="Aminoglycoside phosphotransferase" evidence="1">
    <location>
        <begin position="57"/>
        <end position="210"/>
    </location>
</feature>
<sequence length="263" mass="28559">MVDATEAMTALRVTPRDSSGRLESRSGAGVHPVTTAGGAPAFLKVGADERELRFYREMRVPVRTPELLDFLVRGQEVALLLSASGATVDIAQWTDVMWAGLFADLAALHATPPPRWDAPDPLLEAMARPDLGLIRGFWGDDVRPDPDHLRSAMSGAGRAFVHGDCHTENITVTGGYLHFCDWQSAGAGRPSADLALLSVRATPAGVRVPLERFPAGEPLRQAVEAEELAILIFLWPLYAGYNSDEGNERVRRRGRSLARSLRG</sequence>
<gene>
    <name evidence="2" type="ORF">C8E87_0904</name>
</gene>
<keyword evidence="2" id="KW-0808">Transferase</keyword>
<dbReference type="Gene3D" id="3.90.1200.10">
    <property type="match status" value="1"/>
</dbReference>
<evidence type="ECO:0000259" key="1">
    <source>
        <dbReference type="Pfam" id="PF01636"/>
    </source>
</evidence>
<reference evidence="2 3" key="1">
    <citation type="submission" date="2019-03" db="EMBL/GenBank/DDBJ databases">
        <title>Sequencing the genomes of 1000 actinobacteria strains.</title>
        <authorList>
            <person name="Klenk H.-P."/>
        </authorList>
    </citation>
    <scope>NUCLEOTIDE SEQUENCE [LARGE SCALE GENOMIC DNA]</scope>
    <source>
        <strain evidence="2 3">DSM 43805</strain>
    </source>
</reference>
<proteinExistence type="predicted"/>
<protein>
    <submittedName>
        <fullName evidence="2">Phosphotransferase family enzyme</fullName>
    </submittedName>
</protein>
<dbReference type="Proteomes" id="UP000294901">
    <property type="component" value="Unassembled WGS sequence"/>
</dbReference>